<keyword evidence="2" id="KW-1185">Reference proteome</keyword>
<accession>A0AAD6T7V0</accession>
<dbReference type="AlphaFoldDB" id="A0AAD6T7V0"/>
<dbReference type="Proteomes" id="UP001218188">
    <property type="component" value="Unassembled WGS sequence"/>
</dbReference>
<feature type="non-terminal residue" evidence="1">
    <location>
        <position position="53"/>
    </location>
</feature>
<protein>
    <submittedName>
        <fullName evidence="1">Uncharacterized protein</fullName>
    </submittedName>
</protein>
<sequence>EDVYGMDESGFTLGHQGRERVIGRRGTHKQGGGDKENVTVIVTICADGTYPKP</sequence>
<gene>
    <name evidence="1" type="ORF">C8F04DRAFT_887737</name>
</gene>
<name>A0AAD6T7V0_9AGAR</name>
<evidence type="ECO:0000313" key="1">
    <source>
        <dbReference type="EMBL" id="KAJ7040000.1"/>
    </source>
</evidence>
<evidence type="ECO:0000313" key="2">
    <source>
        <dbReference type="Proteomes" id="UP001218188"/>
    </source>
</evidence>
<organism evidence="1 2">
    <name type="scientific">Mycena alexandri</name>
    <dbReference type="NCBI Taxonomy" id="1745969"/>
    <lineage>
        <taxon>Eukaryota</taxon>
        <taxon>Fungi</taxon>
        <taxon>Dikarya</taxon>
        <taxon>Basidiomycota</taxon>
        <taxon>Agaricomycotina</taxon>
        <taxon>Agaricomycetes</taxon>
        <taxon>Agaricomycetidae</taxon>
        <taxon>Agaricales</taxon>
        <taxon>Marasmiineae</taxon>
        <taxon>Mycenaceae</taxon>
        <taxon>Mycena</taxon>
    </lineage>
</organism>
<proteinExistence type="predicted"/>
<reference evidence="1" key="1">
    <citation type="submission" date="2023-03" db="EMBL/GenBank/DDBJ databases">
        <title>Massive genome expansion in bonnet fungi (Mycena s.s.) driven by repeated elements and novel gene families across ecological guilds.</title>
        <authorList>
            <consortium name="Lawrence Berkeley National Laboratory"/>
            <person name="Harder C.B."/>
            <person name="Miyauchi S."/>
            <person name="Viragh M."/>
            <person name="Kuo A."/>
            <person name="Thoen E."/>
            <person name="Andreopoulos B."/>
            <person name="Lu D."/>
            <person name="Skrede I."/>
            <person name="Drula E."/>
            <person name="Henrissat B."/>
            <person name="Morin E."/>
            <person name="Kohler A."/>
            <person name="Barry K."/>
            <person name="LaButti K."/>
            <person name="Morin E."/>
            <person name="Salamov A."/>
            <person name="Lipzen A."/>
            <person name="Mereny Z."/>
            <person name="Hegedus B."/>
            <person name="Baldrian P."/>
            <person name="Stursova M."/>
            <person name="Weitz H."/>
            <person name="Taylor A."/>
            <person name="Grigoriev I.V."/>
            <person name="Nagy L.G."/>
            <person name="Martin F."/>
            <person name="Kauserud H."/>
        </authorList>
    </citation>
    <scope>NUCLEOTIDE SEQUENCE</scope>
    <source>
        <strain evidence="1">CBHHK200</strain>
    </source>
</reference>
<comment type="caution">
    <text evidence="1">The sequence shown here is derived from an EMBL/GenBank/DDBJ whole genome shotgun (WGS) entry which is preliminary data.</text>
</comment>
<dbReference type="EMBL" id="JARJCM010000024">
    <property type="protein sequence ID" value="KAJ7040000.1"/>
    <property type="molecule type" value="Genomic_DNA"/>
</dbReference>
<feature type="non-terminal residue" evidence="1">
    <location>
        <position position="1"/>
    </location>
</feature>